<dbReference type="PANTHER" id="PTHR43792">
    <property type="entry name" value="GNAT FAMILY, PUTATIVE (AFU_ORTHOLOGUE AFUA_3G00765)-RELATED-RELATED"/>
    <property type="match status" value="1"/>
</dbReference>
<dbReference type="Proteomes" id="UP000617426">
    <property type="component" value="Unassembled WGS sequence"/>
</dbReference>
<comment type="caution">
    <text evidence="5">The sequence shown here is derived from an EMBL/GenBank/DDBJ whole genome shotgun (WGS) entry which is preliminary data.</text>
</comment>
<dbReference type="PANTHER" id="PTHR43792:SF8">
    <property type="entry name" value="[RIBOSOMAL PROTEIN US5]-ALANINE N-ACETYLTRANSFERASE"/>
    <property type="match status" value="1"/>
</dbReference>
<dbReference type="Gene3D" id="3.40.630.30">
    <property type="match status" value="1"/>
</dbReference>
<dbReference type="EMBL" id="JACHMK010000001">
    <property type="protein sequence ID" value="MBB6335467.1"/>
    <property type="molecule type" value="Genomic_DNA"/>
</dbReference>
<dbReference type="InterPro" id="IPR016181">
    <property type="entry name" value="Acyl_CoA_acyltransferase"/>
</dbReference>
<dbReference type="PROSITE" id="PS51186">
    <property type="entry name" value="GNAT"/>
    <property type="match status" value="1"/>
</dbReference>
<reference evidence="5" key="1">
    <citation type="submission" date="2020-08" db="EMBL/GenBank/DDBJ databases">
        <title>Sequencing the genomes of 1000 actinobacteria strains.</title>
        <authorList>
            <person name="Klenk H.-P."/>
        </authorList>
    </citation>
    <scope>NUCLEOTIDE SEQUENCE</scope>
    <source>
        <strain evidence="5">DSM 10695</strain>
    </source>
</reference>
<sequence>MSAALPLVRPFARVWGRRLPDLLLEVRDPVGRGLMRAVAALAPPSSAEGGARVLPAGSAEARARPRCVTLSPAWGRDHLVLDALRRENADFLAPWEATLPSGSDEALPDVWQYARSTDRDQRSGRALVMAVRVDGAVAGQFTVSNVVRGAMSQGMLGYWLAESWAGRGLGSLCAALVVDLVIGELGLHRLEVAVRPQNAPSLGVCRRLGLHREGIRPRFMHIAGAWADHVVFSVDAESLPEGGVLARLEGSGG</sequence>
<comment type="similarity">
    <text evidence="3">Belongs to the acetyltransferase family. RimJ subfamily.</text>
</comment>
<dbReference type="EC" id="2.3.1.267" evidence="5"/>
<evidence type="ECO:0000313" key="6">
    <source>
        <dbReference type="Proteomes" id="UP000617426"/>
    </source>
</evidence>
<dbReference type="AlphaFoldDB" id="A0A923IXW7"/>
<dbReference type="Pfam" id="PF13302">
    <property type="entry name" value="Acetyltransf_3"/>
    <property type="match status" value="1"/>
</dbReference>
<feature type="domain" description="N-acetyltransferase" evidence="4">
    <location>
        <begin position="82"/>
        <end position="237"/>
    </location>
</feature>
<keyword evidence="1 5" id="KW-0808">Transferase</keyword>
<accession>A0A923IXW7</accession>
<dbReference type="RefSeq" id="WP_320658193.1">
    <property type="nucleotide sequence ID" value="NZ_JACHMK010000001.1"/>
</dbReference>
<organism evidence="5 6">
    <name type="scientific">Schaalia hyovaginalis</name>
    <dbReference type="NCBI Taxonomy" id="29316"/>
    <lineage>
        <taxon>Bacteria</taxon>
        <taxon>Bacillati</taxon>
        <taxon>Actinomycetota</taxon>
        <taxon>Actinomycetes</taxon>
        <taxon>Actinomycetales</taxon>
        <taxon>Actinomycetaceae</taxon>
        <taxon>Schaalia</taxon>
    </lineage>
</organism>
<dbReference type="GO" id="GO:0005737">
    <property type="term" value="C:cytoplasm"/>
    <property type="evidence" value="ECO:0007669"/>
    <property type="project" value="TreeGrafter"/>
</dbReference>
<proteinExistence type="inferred from homology"/>
<dbReference type="SUPFAM" id="SSF55729">
    <property type="entry name" value="Acyl-CoA N-acyltransferases (Nat)"/>
    <property type="match status" value="1"/>
</dbReference>
<keyword evidence="6" id="KW-1185">Reference proteome</keyword>
<gene>
    <name evidence="5" type="ORF">HD592_002032</name>
</gene>
<dbReference type="InterPro" id="IPR051531">
    <property type="entry name" value="N-acetyltransferase"/>
</dbReference>
<evidence type="ECO:0000256" key="3">
    <source>
        <dbReference type="ARBA" id="ARBA00038502"/>
    </source>
</evidence>
<dbReference type="GO" id="GO:0008999">
    <property type="term" value="F:protein-N-terminal-alanine acetyltransferase activity"/>
    <property type="evidence" value="ECO:0007669"/>
    <property type="project" value="UniProtKB-EC"/>
</dbReference>
<evidence type="ECO:0000313" key="5">
    <source>
        <dbReference type="EMBL" id="MBB6335467.1"/>
    </source>
</evidence>
<keyword evidence="2 5" id="KW-0012">Acyltransferase</keyword>
<dbReference type="InterPro" id="IPR000182">
    <property type="entry name" value="GNAT_dom"/>
</dbReference>
<evidence type="ECO:0000256" key="2">
    <source>
        <dbReference type="ARBA" id="ARBA00023315"/>
    </source>
</evidence>
<evidence type="ECO:0000259" key="4">
    <source>
        <dbReference type="PROSITE" id="PS51186"/>
    </source>
</evidence>
<evidence type="ECO:0000256" key="1">
    <source>
        <dbReference type="ARBA" id="ARBA00022679"/>
    </source>
</evidence>
<name>A0A923IXW7_9ACTO</name>
<protein>
    <submittedName>
        <fullName evidence="5">Ribosomal-protein-alanine N-acetyltransferase</fullName>
        <ecNumber evidence="5">2.3.1.267</ecNumber>
    </submittedName>
</protein>